<gene>
    <name evidence="3" type="ORF">GCM10007112_21580</name>
    <name evidence="2" type="ORF">Vsou_17920</name>
</gene>
<accession>A0A830E9G4</accession>
<reference evidence="3" key="1">
    <citation type="journal article" date="2014" name="Int. J. Syst. Evol. Microbiol.">
        <title>Complete genome sequence of Corynebacterium casei LMG S-19264T (=DSM 44701T), isolated from a smear-ripened cheese.</title>
        <authorList>
            <consortium name="US DOE Joint Genome Institute (JGI-PGF)"/>
            <person name="Walter F."/>
            <person name="Albersmeier A."/>
            <person name="Kalinowski J."/>
            <person name="Ruckert C."/>
        </authorList>
    </citation>
    <scope>NUCLEOTIDE SEQUENCE</scope>
    <source>
        <strain evidence="3">JCM 11219</strain>
    </source>
</reference>
<reference evidence="2" key="4">
    <citation type="journal article" date="2023" name="Microbiol. Resour. Announc.">
        <title>Complete Genome Sequence of Vulcanisaeta souniana Strain IC-059, a Hyperthermophilic Archaeon Isolated from Hot Spring Water in Japan.</title>
        <authorList>
            <person name="Kato S."/>
            <person name="Itoh T."/>
            <person name="Wu L."/>
            <person name="Ma J."/>
            <person name="Ohkuma M."/>
        </authorList>
    </citation>
    <scope>NUCLEOTIDE SEQUENCE</scope>
    <source>
        <strain evidence="2">JCM 11219</strain>
    </source>
</reference>
<protein>
    <recommendedName>
        <fullName evidence="1">Glycosyl transferase family 1 domain-containing protein</fullName>
    </recommendedName>
</protein>
<dbReference type="RefSeq" id="WP_188603931.1">
    <property type="nucleotide sequence ID" value="NZ_AP026830.1"/>
</dbReference>
<dbReference type="InterPro" id="IPR001296">
    <property type="entry name" value="Glyco_trans_1"/>
</dbReference>
<organism evidence="3 4">
    <name type="scientific">Vulcanisaeta souniana JCM 11219</name>
    <dbReference type="NCBI Taxonomy" id="1293586"/>
    <lineage>
        <taxon>Archaea</taxon>
        <taxon>Thermoproteota</taxon>
        <taxon>Thermoprotei</taxon>
        <taxon>Thermoproteales</taxon>
        <taxon>Thermoproteaceae</taxon>
        <taxon>Vulcanisaeta</taxon>
    </lineage>
</organism>
<proteinExistence type="predicted"/>
<evidence type="ECO:0000259" key="1">
    <source>
        <dbReference type="Pfam" id="PF00534"/>
    </source>
</evidence>
<feature type="domain" description="Glycosyl transferase family 1" evidence="1">
    <location>
        <begin position="127"/>
        <end position="278"/>
    </location>
</feature>
<evidence type="ECO:0000313" key="2">
    <source>
        <dbReference type="EMBL" id="BDR92699.1"/>
    </source>
</evidence>
<reference evidence="5" key="3">
    <citation type="submission" date="2022-09" db="EMBL/GenBank/DDBJ databases">
        <title>Complete genome sequence of Vulcanisaeta souniana.</title>
        <authorList>
            <person name="Kato S."/>
            <person name="Itoh T."/>
            <person name="Ohkuma M."/>
        </authorList>
    </citation>
    <scope>NUCLEOTIDE SEQUENCE [LARGE SCALE GENOMIC DNA]</scope>
    <source>
        <strain evidence="5">JCM 11219</strain>
    </source>
</reference>
<dbReference type="GO" id="GO:0016757">
    <property type="term" value="F:glycosyltransferase activity"/>
    <property type="evidence" value="ECO:0007669"/>
    <property type="project" value="InterPro"/>
</dbReference>
<dbReference type="CDD" id="cd03801">
    <property type="entry name" value="GT4_PimA-like"/>
    <property type="match status" value="1"/>
</dbReference>
<evidence type="ECO:0000313" key="3">
    <source>
        <dbReference type="EMBL" id="GGI84343.1"/>
    </source>
</evidence>
<dbReference type="Proteomes" id="UP001060771">
    <property type="component" value="Chromosome"/>
</dbReference>
<dbReference type="AlphaFoldDB" id="A0A830E9G4"/>
<keyword evidence="5" id="KW-1185">Reference proteome</keyword>
<dbReference type="EMBL" id="AP026830">
    <property type="protein sequence ID" value="BDR92699.1"/>
    <property type="molecule type" value="Genomic_DNA"/>
</dbReference>
<dbReference type="PANTHER" id="PTHR12526">
    <property type="entry name" value="GLYCOSYLTRANSFERASE"/>
    <property type="match status" value="1"/>
</dbReference>
<dbReference type="Pfam" id="PF00534">
    <property type="entry name" value="Glycos_transf_1"/>
    <property type="match status" value="1"/>
</dbReference>
<sequence>MVKVVYITRSVPHIGHWSWIQILRRLFKDEFQLMNLSRLRLISNSIIITEGTRATLYGTLVKPLNNCLAAVTLSPSILQPRINKLYSTADVGIAVSNIILNILPNKRKAIIYPRPPELEQLLNINVNISDKKPWICYSGPLIPIKGIHLIPEVAKYVIKDVKNAKFIIIGDGMRDVVINKAIKYGLNDSLTITGYMPRLEVFNILRKCSIYIQPSLFDAFSVAVIEAMALGVVPVITKYVGSGDIVIKVSRELIQDYDAERIANKITEVLSNDKSLKELMVLSRYVVNNELSMEITEKRIISVIESCLK</sequence>
<dbReference type="EMBL" id="BMNM01000011">
    <property type="protein sequence ID" value="GGI84343.1"/>
    <property type="molecule type" value="Genomic_DNA"/>
</dbReference>
<dbReference type="Proteomes" id="UP000657075">
    <property type="component" value="Unassembled WGS sequence"/>
</dbReference>
<dbReference type="OrthoDB" id="132546at2157"/>
<name>A0A830E9G4_9CREN</name>
<reference evidence="3" key="2">
    <citation type="submission" date="2020-09" db="EMBL/GenBank/DDBJ databases">
        <authorList>
            <person name="Sun Q."/>
            <person name="Ohkuma M."/>
        </authorList>
    </citation>
    <scope>NUCLEOTIDE SEQUENCE</scope>
    <source>
        <strain evidence="3">JCM 11219</strain>
    </source>
</reference>
<evidence type="ECO:0000313" key="4">
    <source>
        <dbReference type="Proteomes" id="UP000657075"/>
    </source>
</evidence>
<dbReference type="Gene3D" id="3.40.50.2000">
    <property type="entry name" value="Glycogen Phosphorylase B"/>
    <property type="match status" value="2"/>
</dbReference>
<dbReference type="SUPFAM" id="SSF53756">
    <property type="entry name" value="UDP-Glycosyltransferase/glycogen phosphorylase"/>
    <property type="match status" value="1"/>
</dbReference>
<dbReference type="GeneID" id="76207333"/>
<evidence type="ECO:0000313" key="5">
    <source>
        <dbReference type="Proteomes" id="UP001060771"/>
    </source>
</evidence>